<dbReference type="Pfam" id="PF03918">
    <property type="entry name" value="CcmH"/>
    <property type="match status" value="1"/>
</dbReference>
<dbReference type="FunFam" id="1.10.8.640:FF:000001">
    <property type="entry name" value="Cytochrome c-type biogenesis protein"/>
    <property type="match status" value="1"/>
</dbReference>
<keyword evidence="10" id="KW-1185">Reference proteome</keyword>
<evidence type="ECO:0000259" key="8">
    <source>
        <dbReference type="Pfam" id="PF03918"/>
    </source>
</evidence>
<dbReference type="OrthoDB" id="9804975at2"/>
<dbReference type="PANTHER" id="PTHR47870">
    <property type="entry name" value="CYTOCHROME C-TYPE BIOGENESIS PROTEIN CCMH"/>
    <property type="match status" value="1"/>
</dbReference>
<keyword evidence="7" id="KW-0812">Transmembrane</keyword>
<comment type="function">
    <text evidence="7">Possible subunit of a heme lyase.</text>
</comment>
<keyword evidence="4 7" id="KW-0732">Signal</keyword>
<dbReference type="GO" id="GO:0046872">
    <property type="term" value="F:metal ion binding"/>
    <property type="evidence" value="ECO:0007669"/>
    <property type="project" value="UniProtKB-KW"/>
</dbReference>
<evidence type="ECO:0000256" key="6">
    <source>
        <dbReference type="ARBA" id="ARBA00023004"/>
    </source>
</evidence>
<protein>
    <recommendedName>
        <fullName evidence="7">Cytochrome c-type biogenesis protein</fullName>
    </recommendedName>
</protein>
<dbReference type="InterPro" id="IPR051263">
    <property type="entry name" value="C-type_cytochrome_biogenesis"/>
</dbReference>
<evidence type="ECO:0000256" key="7">
    <source>
        <dbReference type="RuleBase" id="RU364112"/>
    </source>
</evidence>
<dbReference type="Proteomes" id="UP000053784">
    <property type="component" value="Unassembled WGS sequence"/>
</dbReference>
<name>A0A084CMX9_9GAMM</name>
<evidence type="ECO:0000313" key="9">
    <source>
        <dbReference type="EMBL" id="KEY91158.1"/>
    </source>
</evidence>
<keyword evidence="7" id="KW-0472">Membrane</keyword>
<dbReference type="GO" id="GO:0017004">
    <property type="term" value="P:cytochrome complex assembly"/>
    <property type="evidence" value="ECO:0007669"/>
    <property type="project" value="UniProtKB-KW"/>
</dbReference>
<evidence type="ECO:0000256" key="2">
    <source>
        <dbReference type="ARBA" id="ARBA00022617"/>
    </source>
</evidence>
<comment type="caution">
    <text evidence="9">The sequence shown here is derived from an EMBL/GenBank/DDBJ whole genome shotgun (WGS) entry which is preliminary data.</text>
</comment>
<keyword evidence="2 7" id="KW-0349">Heme</keyword>
<dbReference type="InterPro" id="IPR038297">
    <property type="entry name" value="CcmH/CycL/NrfF/Ccl2_sf"/>
</dbReference>
<keyword evidence="7" id="KW-1133">Transmembrane helix</keyword>
<dbReference type="Gene3D" id="1.10.8.640">
    <property type="entry name" value="Cytochrome C biogenesis protein"/>
    <property type="match status" value="1"/>
</dbReference>
<keyword evidence="6 7" id="KW-0408">Iron</keyword>
<dbReference type="eggNOG" id="COG3088">
    <property type="taxonomic scope" value="Bacteria"/>
</dbReference>
<reference evidence="9 10" key="1">
    <citation type="submission" date="2014-03" db="EMBL/GenBank/DDBJ databases">
        <title>Selection and divergence in the genomes of co-occurring obligate luminous symbionts with specific hosts.</title>
        <authorList>
            <person name="Hendry T.A."/>
            <person name="de Wet J.R."/>
            <person name="Dunlap P.V."/>
        </authorList>
    </citation>
    <scope>NUCLEOTIDE SEQUENCE [LARGE SCALE GENOMIC DNA]</scope>
    <source>
        <strain evidence="9 10">Ppalp.1</strain>
    </source>
</reference>
<accession>A0A084CMX9</accession>
<evidence type="ECO:0000256" key="4">
    <source>
        <dbReference type="ARBA" id="ARBA00022729"/>
    </source>
</evidence>
<feature type="transmembrane region" description="Helical" evidence="7">
    <location>
        <begin position="105"/>
        <end position="127"/>
    </location>
</feature>
<comment type="similarity">
    <text evidence="1 7">Belongs to the CcmH/CycL/Ccl2/NrfF family.</text>
</comment>
<evidence type="ECO:0000313" key="10">
    <source>
        <dbReference type="Proteomes" id="UP000053784"/>
    </source>
</evidence>
<dbReference type="EMBL" id="JGVK01000027">
    <property type="protein sequence ID" value="KEY91158.1"/>
    <property type="molecule type" value="Genomic_DNA"/>
</dbReference>
<evidence type="ECO:0000256" key="5">
    <source>
        <dbReference type="ARBA" id="ARBA00022748"/>
    </source>
</evidence>
<evidence type="ECO:0000256" key="1">
    <source>
        <dbReference type="ARBA" id="ARBA00010342"/>
    </source>
</evidence>
<dbReference type="CDD" id="cd16378">
    <property type="entry name" value="CcmH_N"/>
    <property type="match status" value="1"/>
</dbReference>
<dbReference type="InterPro" id="IPR005616">
    <property type="entry name" value="CcmH/CycL/Ccl2/NrfF_N"/>
</dbReference>
<sequence>MKSFHFFLLTTIFIFLEDVHSAINMYEFNDLKKELQFKALRNTLRCPECQNNTIADSNSELAKRLSQKVYEMTIKGRSEQEIIDYMVARYGNFVTYNPPLTLATLILWISPIFVIILGFGLIINYSCKSKVR</sequence>
<keyword evidence="5" id="KW-0201">Cytochrome c-type biogenesis</keyword>
<dbReference type="RefSeq" id="WP_052538103.1">
    <property type="nucleotide sequence ID" value="NZ_JGVK01000027.1"/>
</dbReference>
<organism evidence="9 10">
    <name type="scientific">Candidatus Photodesmus blepharonis</name>
    <dbReference type="NCBI Taxonomy" id="1179155"/>
    <lineage>
        <taxon>Bacteria</taxon>
        <taxon>Pseudomonadati</taxon>
        <taxon>Pseudomonadota</taxon>
        <taxon>Gammaproteobacteria</taxon>
        <taxon>Vibrionales</taxon>
        <taxon>Vibrionaceae</taxon>
        <taxon>Candidatus Photodesmus</taxon>
    </lineage>
</organism>
<dbReference type="PANTHER" id="PTHR47870:SF1">
    <property type="entry name" value="CYTOCHROME C-TYPE BIOGENESIS PROTEIN CCMH"/>
    <property type="match status" value="1"/>
</dbReference>
<dbReference type="AlphaFoldDB" id="A0A084CMX9"/>
<dbReference type="STRING" id="1179155.CF67_04164"/>
<gene>
    <name evidence="9" type="primary">ccmL</name>
    <name evidence="9" type="ORF">CF67_04164</name>
</gene>
<proteinExistence type="inferred from homology"/>
<feature type="domain" description="CcmH/CycL/Ccl2/NrfF N-terminal" evidence="8">
    <location>
        <begin position="12"/>
        <end position="128"/>
    </location>
</feature>
<dbReference type="GO" id="GO:0005886">
    <property type="term" value="C:plasma membrane"/>
    <property type="evidence" value="ECO:0007669"/>
    <property type="project" value="TreeGrafter"/>
</dbReference>
<evidence type="ECO:0000256" key="3">
    <source>
        <dbReference type="ARBA" id="ARBA00022723"/>
    </source>
</evidence>
<keyword evidence="3 7" id="KW-0479">Metal-binding</keyword>